<dbReference type="GO" id="GO:0004519">
    <property type="term" value="F:endonuclease activity"/>
    <property type="evidence" value="ECO:0007669"/>
    <property type="project" value="UniProtKB-KW"/>
</dbReference>
<evidence type="ECO:0000313" key="2">
    <source>
        <dbReference type="Proteomes" id="UP000414364"/>
    </source>
</evidence>
<organism evidence="1 2">
    <name type="scientific">Companilactobacillus halodurans</name>
    <dbReference type="NCBI Taxonomy" id="2584183"/>
    <lineage>
        <taxon>Bacteria</taxon>
        <taxon>Bacillati</taxon>
        <taxon>Bacillota</taxon>
        <taxon>Bacilli</taxon>
        <taxon>Lactobacillales</taxon>
        <taxon>Lactobacillaceae</taxon>
        <taxon>Companilactobacillus</taxon>
    </lineage>
</organism>
<keyword evidence="1" id="KW-0378">Hydrolase</keyword>
<keyword evidence="1" id="KW-0255">Endonuclease</keyword>
<dbReference type="EMBL" id="VDFP01000086">
    <property type="protein sequence ID" value="MQS77154.1"/>
    <property type="molecule type" value="Genomic_DNA"/>
</dbReference>
<evidence type="ECO:0000313" key="1">
    <source>
        <dbReference type="EMBL" id="MQS77154.1"/>
    </source>
</evidence>
<name>A0A5P0ZSG7_9LACO</name>
<reference evidence="1 2" key="1">
    <citation type="journal article" date="2019" name="Syst. Appl. Microbiol.">
        <title>Polyphasic characterization of two novel Lactobacillus spp. isolated from blown salami packages: Description of Lactobacillus halodurans sp. nov. and Lactobacillus salsicarnum sp. nov.</title>
        <authorList>
            <person name="Schuster J.A."/>
            <person name="Klingl A."/>
            <person name="Vogel R.F."/>
            <person name="Ehrmann M.A."/>
        </authorList>
    </citation>
    <scope>NUCLEOTIDE SEQUENCE [LARGE SCALE GENOMIC DNA]</scope>
    <source>
        <strain evidence="1 2">TMW 1.2172</strain>
    </source>
</reference>
<protein>
    <submittedName>
        <fullName evidence="1">HNH endonuclease</fullName>
    </submittedName>
</protein>
<comment type="caution">
    <text evidence="1">The sequence shown here is derived from an EMBL/GenBank/DDBJ whole genome shotgun (WGS) entry which is preliminary data.</text>
</comment>
<proteinExistence type="predicted"/>
<keyword evidence="1" id="KW-0540">Nuclease</keyword>
<feature type="non-terminal residue" evidence="1">
    <location>
        <position position="44"/>
    </location>
</feature>
<gene>
    <name evidence="1" type="ORF">FHL06_12580</name>
</gene>
<dbReference type="Proteomes" id="UP000414364">
    <property type="component" value="Unassembled WGS sequence"/>
</dbReference>
<sequence>MTNTQWVIPCNVQYYDVVGAFNKFNVIDWKQSKNLSKAKTGDIV</sequence>
<accession>A0A5P0ZSG7</accession>
<dbReference type="AlphaFoldDB" id="A0A5P0ZSG7"/>